<feature type="transmembrane region" description="Helical" evidence="1">
    <location>
        <begin position="160"/>
        <end position="184"/>
    </location>
</feature>
<dbReference type="Proteomes" id="UP000220605">
    <property type="component" value="Unassembled WGS sequence"/>
</dbReference>
<keyword evidence="1" id="KW-1133">Transmembrane helix</keyword>
<accession>A0A565A4X6</accession>
<dbReference type="InterPro" id="IPR022139">
    <property type="entry name" value="Fam-L/Fam-M-like_plasmodium"/>
</dbReference>
<dbReference type="Pfam" id="PF12420">
    <property type="entry name" value="DUF3671"/>
    <property type="match status" value="1"/>
</dbReference>
<keyword evidence="1" id="KW-0812">Transmembrane</keyword>
<organism evidence="2">
    <name type="scientific">Plasmodium vivax</name>
    <name type="common">malaria parasite P. vivax</name>
    <dbReference type="NCBI Taxonomy" id="5855"/>
    <lineage>
        <taxon>Eukaryota</taxon>
        <taxon>Sar</taxon>
        <taxon>Alveolata</taxon>
        <taxon>Apicomplexa</taxon>
        <taxon>Aconoidasida</taxon>
        <taxon>Haemosporida</taxon>
        <taxon>Plasmodiidae</taxon>
        <taxon>Plasmodium</taxon>
        <taxon>Plasmodium (Plasmodium)</taxon>
    </lineage>
</organism>
<name>A0A565A4X6_PLAVI</name>
<sequence length="213" mass="24990">MQYQQDVLLNKSNNRLLAMHETIKDFKYAHLSDKLSDDVNNMNLKYIMNNTSTYDQLNKKKLNDLDAYKKGYKKRYSKKKGLEKLDCYCERKLFDKIDEIYELSRTFGIIFPALFFKNGPFSNWCVSECSEGTGDDHTHTRGGSTTFYRSKFSRAEWNSIYYFNVIFSLTLCIIVLTAIIYALVKVVKYERLKAGKGKIKGKVYYNFCKNVFT</sequence>
<reference evidence="2" key="1">
    <citation type="submission" date="2016-07" db="EMBL/GenBank/DDBJ databases">
        <authorList>
            <consortium name="Pathogen Informatics"/>
        </authorList>
    </citation>
    <scope>NUCLEOTIDE SEQUENCE</scope>
</reference>
<gene>
    <name evidence="2" type="ORF">PVP01_0005960</name>
</gene>
<evidence type="ECO:0000313" key="2">
    <source>
        <dbReference type="EMBL" id="VUZ99883.1"/>
    </source>
</evidence>
<protein>
    <recommendedName>
        <fullName evidence="3">VIR protein</fullName>
    </recommendedName>
</protein>
<dbReference type="AlphaFoldDB" id="A0A565A4X6"/>
<dbReference type="VEuPathDB" id="PlasmoDB:PVP01_0005960"/>
<keyword evidence="1" id="KW-0472">Membrane</keyword>
<evidence type="ECO:0008006" key="3">
    <source>
        <dbReference type="Google" id="ProtNLM"/>
    </source>
</evidence>
<evidence type="ECO:0000256" key="1">
    <source>
        <dbReference type="SAM" id="Phobius"/>
    </source>
</evidence>
<dbReference type="EMBL" id="FLZR02000018">
    <property type="protein sequence ID" value="VUZ99883.1"/>
    <property type="molecule type" value="Genomic_DNA"/>
</dbReference>
<proteinExistence type="predicted"/>
<dbReference type="OrthoDB" id="389387at2759"/>